<dbReference type="eggNOG" id="COG1596">
    <property type="taxonomic scope" value="Bacteria"/>
</dbReference>
<evidence type="ECO:0000256" key="5">
    <source>
        <dbReference type="ARBA" id="ARBA00022597"/>
    </source>
</evidence>
<dbReference type="InterPro" id="IPR003715">
    <property type="entry name" value="Poly_export_N"/>
</dbReference>
<dbReference type="RefSeq" id="WP_014783595.1">
    <property type="nucleotide sequence ID" value="NC_018013.1"/>
</dbReference>
<evidence type="ECO:0000256" key="14">
    <source>
        <dbReference type="ARBA" id="ARBA00023288"/>
    </source>
</evidence>
<sequence>MKGFVAKVLLLLMIMVLGASCVSRKRIVYFRDLEERKALVDSVQNTFKIQPDDLLSIEVSAYDLNAVRPFNLGGGSRLPTDGPSGATTSTQQGYLTAQDGTINMPVLGTIKVAGLTRAELSDLLVKRISEYVISPIVTIRIMNFRVSVLGEVGNPGTFNVQGERLTLPEALGLAGDMTLFGRRDNLLVIRDNGTTKDYKYLDIRESSFLNSDYYYLQQNDVVYVEPNYAQIQGSSFNRNTTLYFSIISLLISVLVIAFK</sequence>
<dbReference type="AlphaFoldDB" id="I3YZC8"/>
<keyword evidence="14" id="KW-0449">Lipoprotein</keyword>
<feature type="transmembrane region" description="Helical" evidence="15">
    <location>
        <begin position="240"/>
        <end position="258"/>
    </location>
</feature>
<keyword evidence="7" id="KW-0732">Signal</keyword>
<dbReference type="GO" id="GO:0006811">
    <property type="term" value="P:monoatomic ion transport"/>
    <property type="evidence" value="ECO:0007669"/>
    <property type="project" value="UniProtKB-KW"/>
</dbReference>
<evidence type="ECO:0000256" key="7">
    <source>
        <dbReference type="ARBA" id="ARBA00022729"/>
    </source>
</evidence>
<evidence type="ECO:0000256" key="8">
    <source>
        <dbReference type="ARBA" id="ARBA00023047"/>
    </source>
</evidence>
<evidence type="ECO:0000259" key="17">
    <source>
        <dbReference type="Pfam" id="PF22461"/>
    </source>
</evidence>
<evidence type="ECO:0000256" key="15">
    <source>
        <dbReference type="SAM" id="Phobius"/>
    </source>
</evidence>
<evidence type="ECO:0000256" key="4">
    <source>
        <dbReference type="ARBA" id="ARBA00022452"/>
    </source>
</evidence>
<keyword evidence="5" id="KW-0762">Sugar transport</keyword>
<keyword evidence="15" id="KW-1133">Transmembrane helix</keyword>
<evidence type="ECO:0000256" key="3">
    <source>
        <dbReference type="ARBA" id="ARBA00022448"/>
    </source>
</evidence>
<evidence type="ECO:0000256" key="9">
    <source>
        <dbReference type="ARBA" id="ARBA00023065"/>
    </source>
</evidence>
<dbReference type="KEGG" id="asl:Aeqsu_2905"/>
<keyword evidence="3" id="KW-0813">Transport</keyword>
<dbReference type="PANTHER" id="PTHR33619">
    <property type="entry name" value="POLYSACCHARIDE EXPORT PROTEIN GFCE-RELATED"/>
    <property type="match status" value="1"/>
</dbReference>
<evidence type="ECO:0000256" key="11">
    <source>
        <dbReference type="ARBA" id="ARBA00023136"/>
    </source>
</evidence>
<dbReference type="HOGENOM" id="CLU_038343_1_0_10"/>
<comment type="subcellular location">
    <subcellularLocation>
        <location evidence="1">Cell outer membrane</location>
        <topology evidence="1">Multi-pass membrane protein</topology>
    </subcellularLocation>
</comment>
<organism evidence="18 19">
    <name type="scientific">Aequorivita sublithincola (strain DSM 14238 / LMG 21431 / ACAM 643 / 9-3)</name>
    <dbReference type="NCBI Taxonomy" id="746697"/>
    <lineage>
        <taxon>Bacteria</taxon>
        <taxon>Pseudomonadati</taxon>
        <taxon>Bacteroidota</taxon>
        <taxon>Flavobacteriia</taxon>
        <taxon>Flavobacteriales</taxon>
        <taxon>Flavobacteriaceae</taxon>
        <taxon>Aequorivita</taxon>
    </lineage>
</organism>
<dbReference type="PROSITE" id="PS51257">
    <property type="entry name" value="PROKAR_LIPOPROTEIN"/>
    <property type="match status" value="1"/>
</dbReference>
<gene>
    <name evidence="18" type="ordered locus">Aeqsu_2905</name>
</gene>
<dbReference type="InterPro" id="IPR049712">
    <property type="entry name" value="Poly_export"/>
</dbReference>
<protein>
    <submittedName>
        <fullName evidence="18">Periplasmic protein involved in polysaccharide export</fullName>
    </submittedName>
</protein>
<evidence type="ECO:0000313" key="18">
    <source>
        <dbReference type="EMBL" id="AFL82346.1"/>
    </source>
</evidence>
<keyword evidence="6 15" id="KW-0812">Transmembrane</keyword>
<evidence type="ECO:0000256" key="13">
    <source>
        <dbReference type="ARBA" id="ARBA00023237"/>
    </source>
</evidence>
<accession>I3YZC8</accession>
<dbReference type="EMBL" id="CP003280">
    <property type="protein sequence ID" value="AFL82346.1"/>
    <property type="molecule type" value="Genomic_DNA"/>
</dbReference>
<dbReference type="PANTHER" id="PTHR33619:SF3">
    <property type="entry name" value="POLYSACCHARIDE EXPORT PROTEIN GFCE-RELATED"/>
    <property type="match status" value="1"/>
</dbReference>
<dbReference type="GO" id="GO:0046930">
    <property type="term" value="C:pore complex"/>
    <property type="evidence" value="ECO:0007669"/>
    <property type="project" value="UniProtKB-KW"/>
</dbReference>
<keyword evidence="9" id="KW-0406">Ion transport</keyword>
<keyword evidence="12" id="KW-0564">Palmitate</keyword>
<keyword evidence="4" id="KW-1134">Transmembrane beta strand</keyword>
<dbReference type="STRING" id="746697.Aeqsu_2905"/>
<feature type="domain" description="Polysaccharide export protein N-terminal" evidence="16">
    <location>
        <begin position="43"/>
        <end position="141"/>
    </location>
</feature>
<evidence type="ECO:0000259" key="16">
    <source>
        <dbReference type="Pfam" id="PF02563"/>
    </source>
</evidence>
<comment type="similarity">
    <text evidence="2">Belongs to the BexD/CtrA/VexA family.</text>
</comment>
<keyword evidence="13" id="KW-0998">Cell outer membrane</keyword>
<dbReference type="InterPro" id="IPR054765">
    <property type="entry name" value="SLBB_dom"/>
</dbReference>
<keyword evidence="8" id="KW-0625">Polysaccharide transport</keyword>
<evidence type="ECO:0000256" key="6">
    <source>
        <dbReference type="ARBA" id="ARBA00022692"/>
    </source>
</evidence>
<dbReference type="GO" id="GO:0015159">
    <property type="term" value="F:polysaccharide transmembrane transporter activity"/>
    <property type="evidence" value="ECO:0007669"/>
    <property type="project" value="InterPro"/>
</dbReference>
<dbReference type="PATRIC" id="fig|746697.3.peg.2957"/>
<dbReference type="Pfam" id="PF22461">
    <property type="entry name" value="SLBB_2"/>
    <property type="match status" value="1"/>
</dbReference>
<evidence type="ECO:0000256" key="1">
    <source>
        <dbReference type="ARBA" id="ARBA00004571"/>
    </source>
</evidence>
<dbReference type="Pfam" id="PF02563">
    <property type="entry name" value="Poly_export"/>
    <property type="match status" value="1"/>
</dbReference>
<evidence type="ECO:0000256" key="12">
    <source>
        <dbReference type="ARBA" id="ARBA00023139"/>
    </source>
</evidence>
<dbReference type="Proteomes" id="UP000006049">
    <property type="component" value="Chromosome"/>
</dbReference>
<proteinExistence type="inferred from homology"/>
<dbReference type="OrthoDB" id="662756at2"/>
<dbReference type="GO" id="GO:0015288">
    <property type="term" value="F:porin activity"/>
    <property type="evidence" value="ECO:0007669"/>
    <property type="project" value="UniProtKB-KW"/>
</dbReference>
<keyword evidence="19" id="KW-1185">Reference proteome</keyword>
<dbReference type="Gene3D" id="3.30.1950.10">
    <property type="entry name" value="wza like domain"/>
    <property type="match status" value="1"/>
</dbReference>
<evidence type="ECO:0000256" key="2">
    <source>
        <dbReference type="ARBA" id="ARBA00009450"/>
    </source>
</evidence>
<feature type="domain" description="SLBB" evidence="17">
    <location>
        <begin position="145"/>
        <end position="224"/>
    </location>
</feature>
<keyword evidence="10" id="KW-0626">Porin</keyword>
<name>I3YZC8_AEQSU</name>
<evidence type="ECO:0000313" key="19">
    <source>
        <dbReference type="Proteomes" id="UP000006049"/>
    </source>
</evidence>
<evidence type="ECO:0000256" key="10">
    <source>
        <dbReference type="ARBA" id="ARBA00023114"/>
    </source>
</evidence>
<keyword evidence="11 15" id="KW-0472">Membrane</keyword>
<dbReference type="GO" id="GO:0009279">
    <property type="term" value="C:cell outer membrane"/>
    <property type="evidence" value="ECO:0007669"/>
    <property type="project" value="UniProtKB-SubCell"/>
</dbReference>
<reference evidence="18 19" key="1">
    <citation type="submission" date="2012-06" db="EMBL/GenBank/DDBJ databases">
        <title>The complete genome of Aequorivita sublithincola DSM 14238.</title>
        <authorList>
            <consortium name="US DOE Joint Genome Institute (JGI-PGF)"/>
            <person name="Lucas S."/>
            <person name="Copeland A."/>
            <person name="Lapidus A."/>
            <person name="Goodwin L."/>
            <person name="Pitluck S."/>
            <person name="Peters L."/>
            <person name="Munk A.C.C."/>
            <person name="Kyrpides N."/>
            <person name="Mavromatis K."/>
            <person name="Pagani I."/>
            <person name="Ivanova N."/>
            <person name="Ovchinnikova G."/>
            <person name="Zeytun A."/>
            <person name="Detter J.C."/>
            <person name="Han C."/>
            <person name="Land M."/>
            <person name="Hauser L."/>
            <person name="Markowitz V."/>
            <person name="Cheng J.-F."/>
            <person name="Hugenholtz P."/>
            <person name="Woyke T."/>
            <person name="Wu D."/>
            <person name="Tindall B."/>
            <person name="Faehnrich R."/>
            <person name="Brambilla E."/>
            <person name="Klenk H.-P."/>
            <person name="Eisen J.A."/>
        </authorList>
    </citation>
    <scope>NUCLEOTIDE SEQUENCE [LARGE SCALE GENOMIC DNA]</scope>
    <source>
        <strain evidence="19">DSM 14238 / LMG 21431 / ACAM 643 / 9-3</strain>
    </source>
</reference>